<keyword evidence="1" id="KW-0238">DNA-binding</keyword>
<dbReference type="EMBL" id="JADCKA010000005">
    <property type="protein sequence ID" value="MBE5035447.1"/>
    <property type="molecule type" value="Genomic_DNA"/>
</dbReference>
<evidence type="ECO:0000256" key="1">
    <source>
        <dbReference type="ARBA" id="ARBA00023125"/>
    </source>
</evidence>
<protein>
    <submittedName>
        <fullName evidence="4">Helix-turn-helix transcriptional regulator</fullName>
    </submittedName>
</protein>
<evidence type="ECO:0000259" key="3">
    <source>
        <dbReference type="PROSITE" id="PS50943"/>
    </source>
</evidence>
<dbReference type="Proteomes" id="UP001516588">
    <property type="component" value="Unassembled WGS sequence"/>
</dbReference>
<dbReference type="SUPFAM" id="SSF47413">
    <property type="entry name" value="lambda repressor-like DNA-binding domains"/>
    <property type="match status" value="1"/>
</dbReference>
<evidence type="ECO:0000256" key="2">
    <source>
        <dbReference type="SAM" id="Phobius"/>
    </source>
</evidence>
<dbReference type="RefSeq" id="WP_226385094.1">
    <property type="nucleotide sequence ID" value="NZ_JADCKA010000005.1"/>
</dbReference>
<dbReference type="PANTHER" id="PTHR46558">
    <property type="entry name" value="TRACRIPTIONAL REGULATORY PROTEIN-RELATED-RELATED"/>
    <property type="match status" value="1"/>
</dbReference>
<feature type="domain" description="HTH cro/C1-type" evidence="3">
    <location>
        <begin position="10"/>
        <end position="64"/>
    </location>
</feature>
<accession>A0ABR9QX38</accession>
<dbReference type="InterPro" id="IPR001387">
    <property type="entry name" value="Cro/C1-type_HTH"/>
</dbReference>
<keyword evidence="2" id="KW-0812">Transmembrane</keyword>
<sequence length="154" mass="17362">MNQQKIGKFISECRKQKGLTQAQLAEALGVSDKTISRWETGKTMPDLSFYEPLCEILDIQISELLYARKMTDKEKTVHGEKSALNIFKTKSQLQTFAVLTEILIFIGIIITITLTKLLADNTFEMILTVVCGCFVWGFGLVLRVKIRKAISLTV</sequence>
<feature type="transmembrane region" description="Helical" evidence="2">
    <location>
        <begin position="125"/>
        <end position="142"/>
    </location>
</feature>
<proteinExistence type="predicted"/>
<evidence type="ECO:0000313" key="4">
    <source>
        <dbReference type="EMBL" id="MBE5035447.1"/>
    </source>
</evidence>
<keyword evidence="2" id="KW-0472">Membrane</keyword>
<dbReference type="InterPro" id="IPR010982">
    <property type="entry name" value="Lambda_DNA-bd_dom_sf"/>
</dbReference>
<gene>
    <name evidence="4" type="ORF">INF20_04015</name>
</gene>
<organism evidence="4 5">
    <name type="scientific">Gallibacter intestinalis</name>
    <dbReference type="NCBI Taxonomy" id="2779356"/>
    <lineage>
        <taxon>Bacteria</taxon>
        <taxon>Bacillati</taxon>
        <taxon>Bacillota</taxon>
        <taxon>Clostridia</taxon>
        <taxon>Eubacteriales</taxon>
        <taxon>Eubacteriaceae</taxon>
        <taxon>Gallibacter</taxon>
    </lineage>
</organism>
<dbReference type="Gene3D" id="1.10.260.40">
    <property type="entry name" value="lambda repressor-like DNA-binding domains"/>
    <property type="match status" value="1"/>
</dbReference>
<name>A0ABR9QX38_9FIRM</name>
<comment type="caution">
    <text evidence="4">The sequence shown here is derived from an EMBL/GenBank/DDBJ whole genome shotgun (WGS) entry which is preliminary data.</text>
</comment>
<evidence type="ECO:0000313" key="5">
    <source>
        <dbReference type="Proteomes" id="UP001516588"/>
    </source>
</evidence>
<dbReference type="PANTHER" id="PTHR46558:SF11">
    <property type="entry name" value="HTH-TYPE TRANSCRIPTIONAL REGULATOR XRE"/>
    <property type="match status" value="1"/>
</dbReference>
<reference evidence="4 5" key="1">
    <citation type="submission" date="2020-10" db="EMBL/GenBank/DDBJ databases">
        <title>ChiBAC.</title>
        <authorList>
            <person name="Zenner C."/>
            <person name="Hitch T.C.A."/>
            <person name="Clavel T."/>
        </authorList>
    </citation>
    <scope>NUCLEOTIDE SEQUENCE [LARGE SCALE GENOMIC DNA]</scope>
    <source>
        <strain evidence="4 5">DSM 108706</strain>
    </source>
</reference>
<dbReference type="Pfam" id="PF01381">
    <property type="entry name" value="HTH_3"/>
    <property type="match status" value="1"/>
</dbReference>
<keyword evidence="2" id="KW-1133">Transmembrane helix</keyword>
<dbReference type="SMART" id="SM00530">
    <property type="entry name" value="HTH_XRE"/>
    <property type="match status" value="1"/>
</dbReference>
<keyword evidence="5" id="KW-1185">Reference proteome</keyword>
<dbReference type="PROSITE" id="PS50943">
    <property type="entry name" value="HTH_CROC1"/>
    <property type="match status" value="1"/>
</dbReference>
<feature type="transmembrane region" description="Helical" evidence="2">
    <location>
        <begin position="96"/>
        <end position="119"/>
    </location>
</feature>
<dbReference type="CDD" id="cd00093">
    <property type="entry name" value="HTH_XRE"/>
    <property type="match status" value="1"/>
</dbReference>